<accession>A0A8T3VR54</accession>
<comment type="caution">
    <text evidence="1">The sequence shown here is derived from an EMBL/GenBank/DDBJ whole genome shotgun (WGS) entry which is preliminary data.</text>
</comment>
<proteinExistence type="predicted"/>
<organism evidence="1 2">
    <name type="scientific">Methanobrevibacter olleyae</name>
    <dbReference type="NCBI Taxonomy" id="294671"/>
    <lineage>
        <taxon>Archaea</taxon>
        <taxon>Methanobacteriati</taxon>
        <taxon>Methanobacteriota</taxon>
        <taxon>Methanomada group</taxon>
        <taxon>Methanobacteria</taxon>
        <taxon>Methanobacteriales</taxon>
        <taxon>Methanobacteriaceae</taxon>
        <taxon>Methanobrevibacter</taxon>
    </lineage>
</organism>
<dbReference type="EMBL" id="SUTG01000018">
    <property type="protein sequence ID" value="MBE6512460.1"/>
    <property type="molecule type" value="Genomic_DNA"/>
</dbReference>
<dbReference type="InterPro" id="IPR058240">
    <property type="entry name" value="rSAM_sf"/>
</dbReference>
<evidence type="ECO:0000313" key="2">
    <source>
        <dbReference type="Proteomes" id="UP000732619"/>
    </source>
</evidence>
<dbReference type="Proteomes" id="UP000732619">
    <property type="component" value="Unassembled WGS sequence"/>
</dbReference>
<dbReference type="SUPFAM" id="SSF102114">
    <property type="entry name" value="Radical SAM enzymes"/>
    <property type="match status" value="1"/>
</dbReference>
<sequence length="65" mass="7260">MESVSQQKLDYFNKGKTVEMNKKALALLRENNIVSIVQLLVGLPDETKESMLQNELLLKEGGGLI</sequence>
<reference evidence="1" key="1">
    <citation type="submission" date="2019-04" db="EMBL/GenBank/DDBJ databases">
        <title>Evolution of Biomass-Degrading Anaerobic Consortia Revealed by Metagenomics.</title>
        <authorList>
            <person name="Peng X."/>
        </authorList>
    </citation>
    <scope>NUCLEOTIDE SEQUENCE</scope>
    <source>
        <strain evidence="1">SIG14</strain>
    </source>
</reference>
<name>A0A8T3VR54_METOL</name>
<dbReference type="Gene3D" id="3.30.750.200">
    <property type="match status" value="1"/>
</dbReference>
<dbReference type="AlphaFoldDB" id="A0A8T3VR54"/>
<evidence type="ECO:0000313" key="1">
    <source>
        <dbReference type="EMBL" id="MBE6512460.1"/>
    </source>
</evidence>
<protein>
    <submittedName>
        <fullName evidence="1">Uncharacterized protein</fullName>
    </submittedName>
</protein>
<gene>
    <name evidence="1" type="ORF">E7Z75_04880</name>
</gene>